<feature type="transmembrane region" description="Helical" evidence="1">
    <location>
        <begin position="270"/>
        <end position="290"/>
    </location>
</feature>
<proteinExistence type="predicted"/>
<feature type="transmembrane region" description="Helical" evidence="1">
    <location>
        <begin position="132"/>
        <end position="156"/>
    </location>
</feature>
<protein>
    <submittedName>
        <fullName evidence="2">ABC transporter permease subunit</fullName>
    </submittedName>
</protein>
<keyword evidence="3" id="KW-1185">Reference proteome</keyword>
<dbReference type="GO" id="GO:0140359">
    <property type="term" value="F:ABC-type transporter activity"/>
    <property type="evidence" value="ECO:0007669"/>
    <property type="project" value="InterPro"/>
</dbReference>
<keyword evidence="1" id="KW-1133">Transmembrane helix</keyword>
<dbReference type="KEGG" id="haly:HYG82_11920"/>
<dbReference type="AlphaFoldDB" id="A0A7D5KL10"/>
<dbReference type="PANTHER" id="PTHR43471:SF1">
    <property type="entry name" value="ABC TRANSPORTER PERMEASE PROTEIN NOSY-RELATED"/>
    <property type="match status" value="1"/>
</dbReference>
<feature type="transmembrane region" description="Helical" evidence="1">
    <location>
        <begin position="99"/>
        <end position="120"/>
    </location>
</feature>
<sequence>MSVLAVTKKDFKGARRSQTLWAATILLGLIAVLLGHTSSGHRLSGTEIVQSQFQTMTQILAVLLPIVALAATYMAIAGEREGGGIKFLLSMPNTRRDVFAGKLLSRFAIVTSGVVFMYIAAVSVSLTKHGAFPVGLILGTLLMTIIYGSVFVSIAIAISAAAATRSRAIANSLVSYFVLVILYVFPLIQVKNLVRVVHTGILGMESNPDLYNAVQYTSPYLAYRKSINLVVPDGLEQQLFRDSAANVDQSATVQAATADLDLPIYLTDEFSIVVLAFWLVVPLFVGYWAFNRADLE</sequence>
<name>A0A7D5KL10_9EURY</name>
<feature type="transmembrane region" description="Helical" evidence="1">
    <location>
        <begin position="20"/>
        <end position="39"/>
    </location>
</feature>
<dbReference type="RefSeq" id="WP_179261251.1">
    <property type="nucleotide sequence ID" value="NZ_CP058601.1"/>
</dbReference>
<evidence type="ECO:0000256" key="1">
    <source>
        <dbReference type="SAM" id="Phobius"/>
    </source>
</evidence>
<reference evidence="2 3" key="1">
    <citation type="submission" date="2020-07" db="EMBL/GenBank/DDBJ databases">
        <authorList>
            <person name="Cui H."/>
        </authorList>
    </citation>
    <scope>NUCLEOTIDE SEQUENCE [LARGE SCALE GENOMIC DNA]</scope>
    <source>
        <strain evidence="2 3">YPL8</strain>
    </source>
</reference>
<evidence type="ECO:0000313" key="2">
    <source>
        <dbReference type="EMBL" id="QLG49518.1"/>
    </source>
</evidence>
<dbReference type="EMBL" id="CP058601">
    <property type="protein sequence ID" value="QLG49518.1"/>
    <property type="molecule type" value="Genomic_DNA"/>
</dbReference>
<organism evidence="2 3">
    <name type="scientific">Natrinema halophilum</name>
    <dbReference type="NCBI Taxonomy" id="1699371"/>
    <lineage>
        <taxon>Archaea</taxon>
        <taxon>Methanobacteriati</taxon>
        <taxon>Methanobacteriota</taxon>
        <taxon>Stenosarchaea group</taxon>
        <taxon>Halobacteria</taxon>
        <taxon>Halobacteriales</taxon>
        <taxon>Natrialbaceae</taxon>
        <taxon>Natrinema</taxon>
    </lineage>
</organism>
<feature type="transmembrane region" description="Helical" evidence="1">
    <location>
        <begin position="59"/>
        <end position="78"/>
    </location>
</feature>
<gene>
    <name evidence="2" type="ORF">HYG82_11920</name>
</gene>
<dbReference type="PANTHER" id="PTHR43471">
    <property type="entry name" value="ABC TRANSPORTER PERMEASE"/>
    <property type="match status" value="1"/>
</dbReference>
<accession>A0A7D5KL10</accession>
<keyword evidence="1" id="KW-0812">Transmembrane</keyword>
<keyword evidence="1" id="KW-0472">Membrane</keyword>
<evidence type="ECO:0000313" key="3">
    <source>
        <dbReference type="Proteomes" id="UP000509241"/>
    </source>
</evidence>
<feature type="transmembrane region" description="Helical" evidence="1">
    <location>
        <begin position="168"/>
        <end position="188"/>
    </location>
</feature>
<dbReference type="Proteomes" id="UP000509241">
    <property type="component" value="Chromosome"/>
</dbReference>
<dbReference type="GO" id="GO:0005886">
    <property type="term" value="C:plasma membrane"/>
    <property type="evidence" value="ECO:0007669"/>
    <property type="project" value="UniProtKB-SubCell"/>
</dbReference>
<dbReference type="GeneID" id="56034009"/>
<dbReference type="Pfam" id="PF12679">
    <property type="entry name" value="ABC2_membrane_2"/>
    <property type="match status" value="1"/>
</dbReference>
<dbReference type="OrthoDB" id="86287at2157"/>